<sequence length="23" mass="2663">MCWLLLESDSQVGYHCCTLEKCT</sequence>
<dbReference type="EMBL" id="GBXM01078262">
    <property type="protein sequence ID" value="JAH30315.1"/>
    <property type="molecule type" value="Transcribed_RNA"/>
</dbReference>
<proteinExistence type="predicted"/>
<dbReference type="AlphaFoldDB" id="A0A0E9RPJ2"/>
<accession>A0A0E9RPJ2</accession>
<organism evidence="1">
    <name type="scientific">Anguilla anguilla</name>
    <name type="common">European freshwater eel</name>
    <name type="synonym">Muraena anguilla</name>
    <dbReference type="NCBI Taxonomy" id="7936"/>
    <lineage>
        <taxon>Eukaryota</taxon>
        <taxon>Metazoa</taxon>
        <taxon>Chordata</taxon>
        <taxon>Craniata</taxon>
        <taxon>Vertebrata</taxon>
        <taxon>Euteleostomi</taxon>
        <taxon>Actinopterygii</taxon>
        <taxon>Neopterygii</taxon>
        <taxon>Teleostei</taxon>
        <taxon>Anguilliformes</taxon>
        <taxon>Anguillidae</taxon>
        <taxon>Anguilla</taxon>
    </lineage>
</organism>
<reference evidence="1" key="2">
    <citation type="journal article" date="2015" name="Fish Shellfish Immunol.">
        <title>Early steps in the European eel (Anguilla anguilla)-Vibrio vulnificus interaction in the gills: Role of the RtxA13 toxin.</title>
        <authorList>
            <person name="Callol A."/>
            <person name="Pajuelo D."/>
            <person name="Ebbesson L."/>
            <person name="Teles M."/>
            <person name="MacKenzie S."/>
            <person name="Amaro C."/>
        </authorList>
    </citation>
    <scope>NUCLEOTIDE SEQUENCE</scope>
</reference>
<name>A0A0E9RPJ2_ANGAN</name>
<evidence type="ECO:0000313" key="1">
    <source>
        <dbReference type="EMBL" id="JAH30315.1"/>
    </source>
</evidence>
<protein>
    <submittedName>
        <fullName evidence="1">Uncharacterized protein</fullName>
    </submittedName>
</protein>
<reference evidence="1" key="1">
    <citation type="submission" date="2014-11" db="EMBL/GenBank/DDBJ databases">
        <authorList>
            <person name="Amaro Gonzalez C."/>
        </authorList>
    </citation>
    <scope>NUCLEOTIDE SEQUENCE</scope>
</reference>